<protein>
    <submittedName>
        <fullName evidence="3">Uncharacterized protein</fullName>
    </submittedName>
</protein>
<accession>A0A3R7PXS9</accession>
<dbReference type="Proteomes" id="UP000284403">
    <property type="component" value="Unassembled WGS sequence"/>
</dbReference>
<keyword evidence="1" id="KW-0175">Coiled coil</keyword>
<dbReference type="AlphaFoldDB" id="A0A3R7PXS9"/>
<proteinExistence type="predicted"/>
<evidence type="ECO:0000313" key="3">
    <source>
        <dbReference type="EMBL" id="RNF26866.1"/>
    </source>
</evidence>
<name>A0A3R7PXS9_9TRYP</name>
<feature type="compositionally biased region" description="Low complexity" evidence="2">
    <location>
        <begin position="92"/>
        <end position="102"/>
    </location>
</feature>
<feature type="compositionally biased region" description="Polar residues" evidence="2">
    <location>
        <begin position="211"/>
        <end position="222"/>
    </location>
</feature>
<dbReference type="GeneID" id="40314559"/>
<comment type="caution">
    <text evidence="3">The sequence shown here is derived from an EMBL/GenBank/DDBJ whole genome shotgun (WGS) entry which is preliminary data.</text>
</comment>
<dbReference type="EMBL" id="MKKU01000025">
    <property type="protein sequence ID" value="RNF26866.1"/>
    <property type="molecule type" value="Genomic_DNA"/>
</dbReference>
<feature type="region of interest" description="Disordered" evidence="2">
    <location>
        <begin position="79"/>
        <end position="160"/>
    </location>
</feature>
<dbReference type="OrthoDB" id="246190at2759"/>
<evidence type="ECO:0000256" key="1">
    <source>
        <dbReference type="SAM" id="Coils"/>
    </source>
</evidence>
<feature type="region of interest" description="Disordered" evidence="2">
    <location>
        <begin position="477"/>
        <end position="504"/>
    </location>
</feature>
<sequence>MATALALENRKLRRRLQEVEEEVSFLRDQNYNIQRVNDTYREKLLQHIEAVRFKACGESSPAFATADDLKGLVHRLRAHDVTHSPPRPRVTAAAAAAAAADAPPKGSLPREGDDGLMRSTSSLSRATQEGEGNGRGPRRKAVSSSMGEKSHAKQSATVQSAQRATIAKLRAENKKLASLVDTLRLRVAAAGRLNASLEKKCRGLSSAVGRAQTSGLKYQQDGTGKKPLPSPQLRKRSEELREENEKLRADQERNRYLAQEVSHYRTLLEQRGKEVEILRQRESLRLEEMNGVKGKLVKAAERLQTMGTALRLSKVREKRATSATESLRKKYEEQKEQCVAGPEIRPNSFFSTVIEQVSKVMGQHHSLLSKCLLVHHALHVLFYRGFADQEAEEAAHASDEEWKGIGTESLLEAVTRLTHLLNLVERKAMVPIAPATPDPLTLGSINLAVPKQTGGVGGCRRLGGPADTRLRTSLQLVAGGSDDSEDAGVEGGGEESSLSGNSMREARLLPRGDERGHLQMRDAATMTVSPVQISLALGRSLPVSPLQSNRATETISPPLISVAVGPGSDAEESVLILPAAYSVAGPAAVGCPLE</sequence>
<feature type="compositionally biased region" description="Polar residues" evidence="2">
    <location>
        <begin position="142"/>
        <end position="160"/>
    </location>
</feature>
<feature type="coiled-coil region" evidence="1">
    <location>
        <begin position="2"/>
        <end position="36"/>
    </location>
</feature>
<evidence type="ECO:0000313" key="4">
    <source>
        <dbReference type="Proteomes" id="UP000284403"/>
    </source>
</evidence>
<organism evidence="3 4">
    <name type="scientific">Trypanosoma conorhini</name>
    <dbReference type="NCBI Taxonomy" id="83891"/>
    <lineage>
        <taxon>Eukaryota</taxon>
        <taxon>Discoba</taxon>
        <taxon>Euglenozoa</taxon>
        <taxon>Kinetoplastea</taxon>
        <taxon>Metakinetoplastina</taxon>
        <taxon>Trypanosomatida</taxon>
        <taxon>Trypanosomatidae</taxon>
        <taxon>Trypanosoma</taxon>
    </lineage>
</organism>
<feature type="compositionally biased region" description="Basic and acidic residues" evidence="2">
    <location>
        <begin position="235"/>
        <end position="247"/>
    </location>
</feature>
<feature type="compositionally biased region" description="Polar residues" evidence="2">
    <location>
        <begin position="118"/>
        <end position="127"/>
    </location>
</feature>
<reference evidence="3 4" key="1">
    <citation type="journal article" date="2018" name="BMC Genomics">
        <title>Genomic comparison of Trypanosoma conorhini and Trypanosoma rangeli to Trypanosoma cruzi strains of high and low virulence.</title>
        <authorList>
            <person name="Bradwell K.R."/>
            <person name="Koparde V.N."/>
            <person name="Matveyev A.V."/>
            <person name="Serrano M.G."/>
            <person name="Alves J.M."/>
            <person name="Parikh H."/>
            <person name="Huang B."/>
            <person name="Lee V."/>
            <person name="Espinosa-Alvarez O."/>
            <person name="Ortiz P.A."/>
            <person name="Costa-Martins A.G."/>
            <person name="Teixeira M.M."/>
            <person name="Buck G.A."/>
        </authorList>
    </citation>
    <scope>NUCLEOTIDE SEQUENCE [LARGE SCALE GENOMIC DNA]</scope>
    <source>
        <strain evidence="3 4">025E</strain>
    </source>
</reference>
<keyword evidence="4" id="KW-1185">Reference proteome</keyword>
<feature type="region of interest" description="Disordered" evidence="2">
    <location>
        <begin position="204"/>
        <end position="247"/>
    </location>
</feature>
<gene>
    <name evidence="3" type="ORF">Tco025E_00948</name>
</gene>
<dbReference type="RefSeq" id="XP_029232072.1">
    <property type="nucleotide sequence ID" value="XM_029367887.1"/>
</dbReference>
<evidence type="ECO:0000256" key="2">
    <source>
        <dbReference type="SAM" id="MobiDB-lite"/>
    </source>
</evidence>